<accession>A0A8D8W3P2</accession>
<sequence length="108" mass="12519">MPTLMNHYNSTILLMNWKALNKNWTQKTLKMNISEQKEGKTLKGRTLETVNILVNQGTHMTRDLYKIVPMKKVTTFVTKILQLKNKLHTTSKVSNHLRDMKTMCGTSI</sequence>
<proteinExistence type="predicted"/>
<evidence type="ECO:0000313" key="1">
    <source>
        <dbReference type="EMBL" id="CAG6643790.1"/>
    </source>
</evidence>
<protein>
    <submittedName>
        <fullName evidence="1">Uncharacterized protein</fullName>
    </submittedName>
</protein>
<reference evidence="1" key="1">
    <citation type="submission" date="2021-05" db="EMBL/GenBank/DDBJ databases">
        <authorList>
            <person name="Alioto T."/>
            <person name="Alioto T."/>
            <person name="Gomez Garrido J."/>
        </authorList>
    </citation>
    <scope>NUCLEOTIDE SEQUENCE</scope>
</reference>
<organism evidence="1">
    <name type="scientific">Cacopsylla melanoneura</name>
    <dbReference type="NCBI Taxonomy" id="428564"/>
    <lineage>
        <taxon>Eukaryota</taxon>
        <taxon>Metazoa</taxon>
        <taxon>Ecdysozoa</taxon>
        <taxon>Arthropoda</taxon>
        <taxon>Hexapoda</taxon>
        <taxon>Insecta</taxon>
        <taxon>Pterygota</taxon>
        <taxon>Neoptera</taxon>
        <taxon>Paraneoptera</taxon>
        <taxon>Hemiptera</taxon>
        <taxon>Sternorrhyncha</taxon>
        <taxon>Psylloidea</taxon>
        <taxon>Psyllidae</taxon>
        <taxon>Psyllinae</taxon>
        <taxon>Cacopsylla</taxon>
    </lineage>
</organism>
<name>A0A8D8W3P2_9HEMI</name>
<dbReference type="AlphaFoldDB" id="A0A8D8W3P2"/>
<dbReference type="EMBL" id="HBUF01129070">
    <property type="protein sequence ID" value="CAG6643789.1"/>
    <property type="molecule type" value="Transcribed_RNA"/>
</dbReference>
<dbReference type="EMBL" id="HBUF01129071">
    <property type="protein sequence ID" value="CAG6643790.1"/>
    <property type="molecule type" value="Transcribed_RNA"/>
</dbReference>